<sequence length="173" mass="19487">MEIAFGWPEIDALGFLVGGVFTALVFGGALWVIRGSTGVRRSEQRMRDEERRDDERRQARLVVATLGKIGDSEVHVEVLNHSDAPIWDIKVFVPGREHTPLLIERVDSHGSGTDAWFDAPDDWYRKYIGAGGPGTPDWLPLDVVFVDNADRRWHRSGWAEPVRPLDGEDVFPI</sequence>
<organism evidence="2 3">
    <name type="scientific">Phytohabitans houttuyneae</name>
    <dbReference type="NCBI Taxonomy" id="1076126"/>
    <lineage>
        <taxon>Bacteria</taxon>
        <taxon>Bacillati</taxon>
        <taxon>Actinomycetota</taxon>
        <taxon>Actinomycetes</taxon>
        <taxon>Micromonosporales</taxon>
        <taxon>Micromonosporaceae</taxon>
    </lineage>
</organism>
<reference evidence="2 3" key="2">
    <citation type="submission" date="2020-03" db="EMBL/GenBank/DDBJ databases">
        <authorList>
            <person name="Ichikawa N."/>
            <person name="Kimura A."/>
            <person name="Kitahashi Y."/>
            <person name="Uohara A."/>
        </authorList>
    </citation>
    <scope>NUCLEOTIDE SEQUENCE [LARGE SCALE GENOMIC DNA]</scope>
    <source>
        <strain evidence="2 3">NBRC 108639</strain>
    </source>
</reference>
<name>A0A6V8KD13_9ACTN</name>
<keyword evidence="3" id="KW-1185">Reference proteome</keyword>
<keyword evidence="1" id="KW-0812">Transmembrane</keyword>
<dbReference type="RefSeq" id="WP_173057466.1">
    <property type="nucleotide sequence ID" value="NZ_BAABGO010000021.1"/>
</dbReference>
<gene>
    <name evidence="2" type="ORF">Phou_041990</name>
</gene>
<keyword evidence="1" id="KW-0472">Membrane</keyword>
<reference evidence="2 3" key="1">
    <citation type="submission" date="2020-03" db="EMBL/GenBank/DDBJ databases">
        <title>Whole genome shotgun sequence of Phytohabitans houttuyneae NBRC 108639.</title>
        <authorList>
            <person name="Komaki H."/>
            <person name="Tamura T."/>
        </authorList>
    </citation>
    <scope>NUCLEOTIDE SEQUENCE [LARGE SCALE GENOMIC DNA]</scope>
    <source>
        <strain evidence="2 3">NBRC 108639</strain>
    </source>
</reference>
<evidence type="ECO:0000313" key="3">
    <source>
        <dbReference type="Proteomes" id="UP000482800"/>
    </source>
</evidence>
<feature type="transmembrane region" description="Helical" evidence="1">
    <location>
        <begin position="12"/>
        <end position="33"/>
    </location>
</feature>
<keyword evidence="1" id="KW-1133">Transmembrane helix</keyword>
<protein>
    <submittedName>
        <fullName evidence="2">Uncharacterized protein</fullName>
    </submittedName>
</protein>
<dbReference type="Proteomes" id="UP000482800">
    <property type="component" value="Unassembled WGS sequence"/>
</dbReference>
<accession>A0A6V8KD13</accession>
<dbReference type="AlphaFoldDB" id="A0A6V8KD13"/>
<proteinExistence type="predicted"/>
<comment type="caution">
    <text evidence="2">The sequence shown here is derived from an EMBL/GenBank/DDBJ whole genome shotgun (WGS) entry which is preliminary data.</text>
</comment>
<evidence type="ECO:0000256" key="1">
    <source>
        <dbReference type="SAM" id="Phobius"/>
    </source>
</evidence>
<dbReference type="EMBL" id="BLPF01000001">
    <property type="protein sequence ID" value="GFJ80019.1"/>
    <property type="molecule type" value="Genomic_DNA"/>
</dbReference>
<evidence type="ECO:0000313" key="2">
    <source>
        <dbReference type="EMBL" id="GFJ80019.1"/>
    </source>
</evidence>